<reference evidence="1" key="1">
    <citation type="submission" date="2021-05" db="EMBL/GenBank/DDBJ databases">
        <authorList>
            <person name="Pan Q."/>
            <person name="Jouanno E."/>
            <person name="Zahm M."/>
            <person name="Klopp C."/>
            <person name="Cabau C."/>
            <person name="Louis A."/>
            <person name="Berthelot C."/>
            <person name="Parey E."/>
            <person name="Roest Crollius H."/>
            <person name="Montfort J."/>
            <person name="Robinson-Rechavi M."/>
            <person name="Bouchez O."/>
            <person name="Lampietro C."/>
            <person name="Lopez Roques C."/>
            <person name="Donnadieu C."/>
            <person name="Postlethwait J."/>
            <person name="Bobe J."/>
            <person name="Dillon D."/>
            <person name="Chandos A."/>
            <person name="von Hippel F."/>
            <person name="Guiguen Y."/>
        </authorList>
    </citation>
    <scope>NUCLEOTIDE SEQUENCE</scope>
    <source>
        <strain evidence="1">YG-Jan2019</strain>
    </source>
</reference>
<evidence type="ECO:0000313" key="1">
    <source>
        <dbReference type="EMBL" id="KAJ8008849.1"/>
    </source>
</evidence>
<organism evidence="1 2">
    <name type="scientific">Dallia pectoralis</name>
    <name type="common">Alaska blackfish</name>
    <dbReference type="NCBI Taxonomy" id="75939"/>
    <lineage>
        <taxon>Eukaryota</taxon>
        <taxon>Metazoa</taxon>
        <taxon>Chordata</taxon>
        <taxon>Craniata</taxon>
        <taxon>Vertebrata</taxon>
        <taxon>Euteleostomi</taxon>
        <taxon>Actinopterygii</taxon>
        <taxon>Neopterygii</taxon>
        <taxon>Teleostei</taxon>
        <taxon>Protacanthopterygii</taxon>
        <taxon>Esociformes</taxon>
        <taxon>Umbridae</taxon>
        <taxon>Dallia</taxon>
    </lineage>
</organism>
<comment type="caution">
    <text evidence="1">The sequence shown here is derived from an EMBL/GenBank/DDBJ whole genome shotgun (WGS) entry which is preliminary data.</text>
</comment>
<gene>
    <name evidence="1" type="ORF">DPEC_G00082720</name>
</gene>
<name>A0ACC2GYM3_DALPE</name>
<dbReference type="EMBL" id="CM055734">
    <property type="protein sequence ID" value="KAJ8008849.1"/>
    <property type="molecule type" value="Genomic_DNA"/>
</dbReference>
<dbReference type="Proteomes" id="UP001157502">
    <property type="component" value="Chromosome 7"/>
</dbReference>
<evidence type="ECO:0000313" key="2">
    <source>
        <dbReference type="Proteomes" id="UP001157502"/>
    </source>
</evidence>
<accession>A0ACC2GYM3</accession>
<protein>
    <submittedName>
        <fullName evidence="1">Uncharacterized protein</fullName>
    </submittedName>
</protein>
<proteinExistence type="predicted"/>
<keyword evidence="2" id="KW-1185">Reference proteome</keyword>
<sequence length="649" mass="72623">MDHSTYLYDVPPCLIETFCDIIDCSDDHLGWRGLSARIATSWTEVRRSERIEASGRSPTRELLWSWAQQNTTVGDLLRVLQDMGHHRAMQLLVPQGTTNSVHNSEPPEGVETPSTPESVSPPMSNCASQNPGWNTPNHPATSDGQRHLITHSDVIDGTRNFHQVMKISEGKFSILYKYVKGNETFAVKLFKQVEKASWKKLWDQFRKEMEVHHLYQHPNILELLGYHSDGRLYWLVYPYMPNGSLFHRLHDTDVAASLSWQERLEIVKGVSKAVHHLHMAQPCTVICANITSSNILLDERLQPKLSDFGTARLRPHSVGQSGTVTLDRTSCGTLGYLPDEYIRDGKLSVKLDVFSLGMVILETLTGRKVREETPKHTMLRDILTGVMEASGSVDCCLQFLDPRAGPCPHSMSCTLFRLALDCTRTRPRNRPTMENVLQVLSQLLPLPGPREDQPHTLTECLPERPASVAQARLDNDSHRWPSMPVENDELHSYAKLDRESATVEPCECSQSEVTYLTSGQRSHTHFQDELGERAGLEEGVGQGADEAGQTVQSIEVLDLYSSWPVQCSCSAEEDGLGCEDCRANGFTSGADGFTSCANGFTSCPKELPQGDLSFSSLCIVDNPSKERLREKIDLYKKGYIRTEELLSIS</sequence>